<reference evidence="1 2" key="1">
    <citation type="submission" date="2016-09" db="EMBL/GenBank/DDBJ databases">
        <title>Genome-resolved meta-omics ties microbial dynamics to process performance in biotechnology for thiocyanate degradation.</title>
        <authorList>
            <person name="Kantor R.S."/>
            <person name="Huddy R.J."/>
            <person name="Iyer R."/>
            <person name="Thomas B.C."/>
            <person name="Brown C.T."/>
            <person name="Anantharaman K."/>
            <person name="Tringe S."/>
            <person name="Hettich R.L."/>
            <person name="Harrison S.T."/>
            <person name="Banfield J.F."/>
        </authorList>
    </citation>
    <scope>NUCLEOTIDE SEQUENCE [LARGE SCALE GENOMIC DNA]</scope>
    <source>
        <strain evidence="1">59-99</strain>
    </source>
</reference>
<accession>A0A1M3L2J1</accession>
<gene>
    <name evidence="1" type="ORF">BGO89_03080</name>
</gene>
<dbReference type="AlphaFoldDB" id="A0A1M3L2J1"/>
<evidence type="ECO:0000313" key="1">
    <source>
        <dbReference type="EMBL" id="OJX59413.1"/>
    </source>
</evidence>
<dbReference type="CDD" id="cd08663">
    <property type="entry name" value="DAP_dppA_1"/>
    <property type="match status" value="1"/>
</dbReference>
<dbReference type="Pfam" id="PF04951">
    <property type="entry name" value="Peptidase_M55"/>
    <property type="match status" value="1"/>
</dbReference>
<protein>
    <recommendedName>
        <fullName evidence="3">Peptidase M55</fullName>
    </recommendedName>
</protein>
<dbReference type="STRING" id="1895771.BGO89_03080"/>
<comment type="caution">
    <text evidence="1">The sequence shown here is derived from an EMBL/GenBank/DDBJ whole genome shotgun (WGS) entry which is preliminary data.</text>
</comment>
<dbReference type="Gene3D" id="3.40.50.10780">
    <property type="entry name" value="Dipeptide transport protein"/>
    <property type="match status" value="1"/>
</dbReference>
<dbReference type="InterPro" id="IPR027476">
    <property type="entry name" value="DppA_N"/>
</dbReference>
<dbReference type="EMBL" id="MKVH01000013">
    <property type="protein sequence ID" value="OJX59413.1"/>
    <property type="molecule type" value="Genomic_DNA"/>
</dbReference>
<dbReference type="InterPro" id="IPR036177">
    <property type="entry name" value="Peptidase_M55_sf"/>
</dbReference>
<organism evidence="1 2">
    <name type="scientific">Candidatus Kapaibacterium thiocyanatum</name>
    <dbReference type="NCBI Taxonomy" id="1895771"/>
    <lineage>
        <taxon>Bacteria</taxon>
        <taxon>Pseudomonadati</taxon>
        <taxon>Candidatus Kapaibacteriota</taxon>
        <taxon>Candidatus Kapaibacteriia</taxon>
        <taxon>Candidatus Kapaibacteriales</taxon>
        <taxon>Candidatus Kapaibacteriaceae</taxon>
        <taxon>Candidatus Kapaibacterium</taxon>
    </lineage>
</organism>
<dbReference type="InterPro" id="IPR007035">
    <property type="entry name" value="Peptidase_M55"/>
</dbReference>
<dbReference type="Proteomes" id="UP000184233">
    <property type="component" value="Unassembled WGS sequence"/>
</dbReference>
<evidence type="ECO:0008006" key="3">
    <source>
        <dbReference type="Google" id="ProtNLM"/>
    </source>
</evidence>
<name>A0A1M3L2J1_9BACT</name>
<dbReference type="Gene3D" id="3.30.1360.130">
    <property type="entry name" value="Dipeptide transport protein"/>
    <property type="match status" value="1"/>
</dbReference>
<sequence length="286" mass="30430">MKVFIVVDMEGATGVVHPDQLMPEGRGYAAAQRWLTGDVNAVIRGILRAEPSSDIIVGDGHGIMRNVLLDELHHSAQLVMGPARSANKPLCQCEGIDGTFDLGMMVGFHTRAGTEGGLLAHTFVGSTICNMFLNGRVVGEAEVDAAILGSFGVGVGLIVGNSDLEKEIGEWHARCPFVSTKRTLGPTAAICRPPSYTAPLIEDAAARAVLQHRREPFLPYTVNGPVVLAVELYRREMADKAASSIAGIAREGERTISATGDTAAKAFGTIWQAITRAQDEAPVWLS</sequence>
<proteinExistence type="predicted"/>
<evidence type="ECO:0000313" key="2">
    <source>
        <dbReference type="Proteomes" id="UP000184233"/>
    </source>
</evidence>
<dbReference type="SUPFAM" id="SSF63992">
    <property type="entry name" value="Dipeptide transport protein"/>
    <property type="match status" value="1"/>
</dbReference>